<reference evidence="2" key="1">
    <citation type="submission" date="2014-11" db="EMBL/GenBank/DDBJ databases">
        <authorList>
            <person name="Amaro Gonzalez C."/>
        </authorList>
    </citation>
    <scope>NUCLEOTIDE SEQUENCE</scope>
</reference>
<accession>A0A0E9XHX2</accession>
<sequence>MYLSFYYRNRINITQLSNIPHACFLMYHILMVFKMLYTFATKKIMFNFGEMKYLNRHVFTVGDIVAFNQLLGMLLNWTNNWTRIICKVNYIVIVALIETE</sequence>
<evidence type="ECO:0000256" key="1">
    <source>
        <dbReference type="SAM" id="Phobius"/>
    </source>
</evidence>
<keyword evidence="1" id="KW-0812">Transmembrane</keyword>
<name>A0A0E9XHX2_ANGAN</name>
<evidence type="ECO:0000313" key="2">
    <source>
        <dbReference type="EMBL" id="JAI02250.1"/>
    </source>
</evidence>
<reference evidence="2" key="2">
    <citation type="journal article" date="2015" name="Fish Shellfish Immunol.">
        <title>Early steps in the European eel (Anguilla anguilla)-Vibrio vulnificus interaction in the gills: Role of the RtxA13 toxin.</title>
        <authorList>
            <person name="Callol A."/>
            <person name="Pajuelo D."/>
            <person name="Ebbesson L."/>
            <person name="Teles M."/>
            <person name="MacKenzie S."/>
            <person name="Amaro C."/>
        </authorList>
    </citation>
    <scope>NUCLEOTIDE SEQUENCE</scope>
</reference>
<protein>
    <submittedName>
        <fullName evidence="2">Uncharacterized protein</fullName>
    </submittedName>
</protein>
<dbReference type="EMBL" id="GBXM01006328">
    <property type="protein sequence ID" value="JAI02250.1"/>
    <property type="molecule type" value="Transcribed_RNA"/>
</dbReference>
<dbReference type="AlphaFoldDB" id="A0A0E9XHX2"/>
<feature type="transmembrane region" description="Helical" evidence="1">
    <location>
        <begin position="19"/>
        <end position="37"/>
    </location>
</feature>
<proteinExistence type="predicted"/>
<feature type="transmembrane region" description="Helical" evidence="1">
    <location>
        <begin position="58"/>
        <end position="77"/>
    </location>
</feature>
<organism evidence="2">
    <name type="scientific">Anguilla anguilla</name>
    <name type="common">European freshwater eel</name>
    <name type="synonym">Muraena anguilla</name>
    <dbReference type="NCBI Taxonomy" id="7936"/>
    <lineage>
        <taxon>Eukaryota</taxon>
        <taxon>Metazoa</taxon>
        <taxon>Chordata</taxon>
        <taxon>Craniata</taxon>
        <taxon>Vertebrata</taxon>
        <taxon>Euteleostomi</taxon>
        <taxon>Actinopterygii</taxon>
        <taxon>Neopterygii</taxon>
        <taxon>Teleostei</taxon>
        <taxon>Anguilliformes</taxon>
        <taxon>Anguillidae</taxon>
        <taxon>Anguilla</taxon>
    </lineage>
</organism>
<keyword evidence="1" id="KW-0472">Membrane</keyword>
<keyword evidence="1" id="KW-1133">Transmembrane helix</keyword>